<protein>
    <submittedName>
        <fullName evidence="1">Uncharacterized protein</fullName>
    </submittedName>
</protein>
<dbReference type="GeneID" id="37023787"/>
<gene>
    <name evidence="1" type="ORF">FA14DRAFT_21508</name>
</gene>
<dbReference type="Proteomes" id="UP000245771">
    <property type="component" value="Unassembled WGS sequence"/>
</dbReference>
<evidence type="ECO:0000313" key="2">
    <source>
        <dbReference type="Proteomes" id="UP000245771"/>
    </source>
</evidence>
<keyword evidence="2" id="KW-1185">Reference proteome</keyword>
<sequence length="165" mass="18228">MYVPVQPFSPNGVASKLLTWYLTRINLNGVTISQGNITCTGSSNCVIPLFDERIMALSVLDKTHAQCTKKFKGQNDNIDRYSGICKRDNYGNDIADVFLAECKSNVDDYVLITYNKDNSNFTANGNARALFSPIRVGAIDLYKTQQVSNDVSSDVYLYCPTSGVV</sequence>
<dbReference type="InParanoid" id="A0A316VK86"/>
<dbReference type="RefSeq" id="XP_025358268.1">
    <property type="nucleotide sequence ID" value="XM_025502006.1"/>
</dbReference>
<proteinExistence type="predicted"/>
<reference evidence="1 2" key="1">
    <citation type="journal article" date="2018" name="Mol. Biol. Evol.">
        <title>Broad Genomic Sampling Reveals a Smut Pathogenic Ancestry of the Fungal Clade Ustilaginomycotina.</title>
        <authorList>
            <person name="Kijpornyongpan T."/>
            <person name="Mondo S.J."/>
            <person name="Barry K."/>
            <person name="Sandor L."/>
            <person name="Lee J."/>
            <person name="Lipzen A."/>
            <person name="Pangilinan J."/>
            <person name="LaButti K."/>
            <person name="Hainaut M."/>
            <person name="Henrissat B."/>
            <person name="Grigoriev I.V."/>
            <person name="Spatafora J.W."/>
            <person name="Aime M.C."/>
        </authorList>
    </citation>
    <scope>NUCLEOTIDE SEQUENCE [LARGE SCALE GENOMIC DNA]</scope>
    <source>
        <strain evidence="1 2">MCA 3882</strain>
    </source>
</reference>
<accession>A0A316VK86</accession>
<name>A0A316VK86_9BASI</name>
<dbReference type="EMBL" id="KZ819602">
    <property type="protein sequence ID" value="PWN37966.1"/>
    <property type="molecule type" value="Genomic_DNA"/>
</dbReference>
<evidence type="ECO:0000313" key="1">
    <source>
        <dbReference type="EMBL" id="PWN37966.1"/>
    </source>
</evidence>
<dbReference type="AlphaFoldDB" id="A0A316VK86"/>
<organism evidence="1 2">
    <name type="scientific">Meira miltonrushii</name>
    <dbReference type="NCBI Taxonomy" id="1280837"/>
    <lineage>
        <taxon>Eukaryota</taxon>
        <taxon>Fungi</taxon>
        <taxon>Dikarya</taxon>
        <taxon>Basidiomycota</taxon>
        <taxon>Ustilaginomycotina</taxon>
        <taxon>Exobasidiomycetes</taxon>
        <taxon>Exobasidiales</taxon>
        <taxon>Brachybasidiaceae</taxon>
        <taxon>Meira</taxon>
    </lineage>
</organism>